<sequence>MAEIAFIGAFAGRLRPAETIFQSLLLLCPGNPHVQIGLALVWTICGKSMEAAALLDRIDATTSAERGLVTVCSAIALRDSGHRSAADRMFSDAIAQGGAAAEWARGLAQSGKE</sequence>
<organism evidence="1 2">
    <name type="scientific">Bordetella flabilis</name>
    <dbReference type="NCBI Taxonomy" id="463014"/>
    <lineage>
        <taxon>Bacteria</taxon>
        <taxon>Pseudomonadati</taxon>
        <taxon>Pseudomonadota</taxon>
        <taxon>Betaproteobacteria</taxon>
        <taxon>Burkholderiales</taxon>
        <taxon>Alcaligenaceae</taxon>
        <taxon>Bordetella</taxon>
    </lineage>
</organism>
<protein>
    <recommendedName>
        <fullName evidence="3">Type III secretion protein</fullName>
    </recommendedName>
</protein>
<evidence type="ECO:0008006" key="3">
    <source>
        <dbReference type="Google" id="ProtNLM"/>
    </source>
</evidence>
<proteinExistence type="predicted"/>
<accession>A0A193GBD0</accession>
<name>A0A193GBD0_9BORD</name>
<evidence type="ECO:0000313" key="2">
    <source>
        <dbReference type="Proteomes" id="UP000091926"/>
    </source>
</evidence>
<dbReference type="AlphaFoldDB" id="A0A193GBD0"/>
<dbReference type="STRING" id="463014.BAU07_06250"/>
<evidence type="ECO:0000313" key="1">
    <source>
        <dbReference type="EMBL" id="ANN76766.1"/>
    </source>
</evidence>
<reference evidence="1 2" key="1">
    <citation type="submission" date="2016-06" db="EMBL/GenBank/DDBJ databases">
        <title>Complete genome sequences of Bordetella bronchialis and Bordetella flabilis.</title>
        <authorList>
            <person name="LiPuma J.J."/>
            <person name="Spilker T."/>
        </authorList>
    </citation>
    <scope>NUCLEOTIDE SEQUENCE [LARGE SCALE GENOMIC DNA]</scope>
    <source>
        <strain evidence="1 2">AU10664</strain>
    </source>
</reference>
<dbReference type="Proteomes" id="UP000091926">
    <property type="component" value="Chromosome"/>
</dbReference>
<gene>
    <name evidence="1" type="ORF">BAU07_06250</name>
</gene>
<keyword evidence="2" id="KW-1185">Reference proteome</keyword>
<dbReference type="KEGG" id="bfz:BAU07_06250"/>
<dbReference type="EMBL" id="CP016172">
    <property type="protein sequence ID" value="ANN76766.1"/>
    <property type="molecule type" value="Genomic_DNA"/>
</dbReference>